<dbReference type="GeneID" id="300407900"/>
<reference evidence="1 4" key="2">
    <citation type="submission" date="2020-11" db="EMBL/GenBank/DDBJ databases">
        <title>Enhanced detection system for hospital associated transmission using whole genome sequencing surveillance.</title>
        <authorList>
            <person name="Harrison L.H."/>
            <person name="Van Tyne D."/>
            <person name="Marsh J.W."/>
            <person name="Griffith M.P."/>
            <person name="Snyder D.J."/>
            <person name="Cooper V.S."/>
            <person name="Mustapha M."/>
        </authorList>
    </citation>
    <scope>NUCLEOTIDE SEQUENCE [LARGE SCALE GENOMIC DNA]</scope>
    <source>
        <strain evidence="1 4">PSA00705</strain>
    </source>
</reference>
<dbReference type="RefSeq" id="WP_024766614.1">
    <property type="nucleotide sequence ID" value="NZ_CP049140.1"/>
</dbReference>
<accession>A0A6G6J385</accession>
<dbReference type="AlphaFoldDB" id="A0A6G6J385"/>
<evidence type="ECO:0000313" key="1">
    <source>
        <dbReference type="EMBL" id="MBG6288411.1"/>
    </source>
</evidence>
<evidence type="ECO:0000313" key="3">
    <source>
        <dbReference type="Proteomes" id="UP000501063"/>
    </source>
</evidence>
<dbReference type="KEGG" id="pnt:G5B91_27780"/>
<reference evidence="2 3" key="1">
    <citation type="submission" date="2020-02" db="EMBL/GenBank/DDBJ databases">
        <title>Integrative conjugative elements (ICEs) and plasmids drive adaptation of Pseudomonas nitroreducens strain HBP1 to wastewater environment.</title>
        <authorList>
            <person name="Sentchilo V."/>
            <person name="Carraro N."/>
            <person name="Bertelli C."/>
            <person name="van der Meer J.R."/>
        </authorList>
    </citation>
    <scope>NUCLEOTIDE SEQUENCE [LARGE SCALE GENOMIC DNA]</scope>
    <source>
        <strain evidence="2 3">HBP1</strain>
    </source>
</reference>
<evidence type="ECO:0000313" key="2">
    <source>
        <dbReference type="EMBL" id="QIE89855.1"/>
    </source>
</evidence>
<name>A0A6G6J385_PSENT</name>
<evidence type="ECO:0000313" key="4">
    <source>
        <dbReference type="Proteomes" id="UP000608450"/>
    </source>
</evidence>
<gene>
    <name evidence="2" type="ORF">G5B91_27780</name>
    <name evidence="1" type="ORF">I5I61_13230</name>
</gene>
<organism evidence="2 3">
    <name type="scientific">Pseudomonas nitroreducens</name>
    <dbReference type="NCBI Taxonomy" id="46680"/>
    <lineage>
        <taxon>Bacteria</taxon>
        <taxon>Pseudomonadati</taxon>
        <taxon>Pseudomonadota</taxon>
        <taxon>Gammaproteobacteria</taxon>
        <taxon>Pseudomonadales</taxon>
        <taxon>Pseudomonadaceae</taxon>
        <taxon>Pseudomonas</taxon>
    </lineage>
</organism>
<dbReference type="Proteomes" id="UP000608450">
    <property type="component" value="Unassembled WGS sequence"/>
</dbReference>
<protein>
    <submittedName>
        <fullName evidence="2">Energy transducer TonB</fullName>
    </submittedName>
</protein>
<proteinExistence type="predicted"/>
<dbReference type="EMBL" id="CP049140">
    <property type="protein sequence ID" value="QIE89855.1"/>
    <property type="molecule type" value="Genomic_DNA"/>
</dbReference>
<sequence>MIEEARRRAYLGAMQVASWLPRVVLPFAAPSRPELLETPAPVVAEPIAPASVAVAREAVAPVAAPAPAAPAMPAEPGSIAARLLPKVGAAAKPAGAVKAEDPAEAEAEPAVRAPIAPPPRFALQLLRAGECTVLVELPTGEPLASRDPAYLLLKDLLRAAGLPDSPQLMGEPVRWPLFSRGNMDQGPQAAREFVQGFVAARLEEGAPCSCLWLVGMPAVRFAGEGDEESLLRELQVEGLGVAWALPGLERLAEEPTLKADLWRAMRRVRQRWMSQAPA</sequence>
<keyword evidence="4" id="KW-1185">Reference proteome</keyword>
<dbReference type="EMBL" id="JADTFC010000028">
    <property type="protein sequence ID" value="MBG6288411.1"/>
    <property type="molecule type" value="Genomic_DNA"/>
</dbReference>
<dbReference type="Proteomes" id="UP000501063">
    <property type="component" value="Chromosome"/>
</dbReference>